<dbReference type="OrthoDB" id="273057at2759"/>
<protein>
    <submittedName>
        <fullName evidence="2">Uncharacterized protein</fullName>
    </submittedName>
</protein>
<keyword evidence="3" id="KW-1185">Reference proteome</keyword>
<dbReference type="EMBL" id="JAFJZO010000033">
    <property type="protein sequence ID" value="KAG5495266.1"/>
    <property type="molecule type" value="Genomic_DNA"/>
</dbReference>
<feature type="region of interest" description="Disordered" evidence="1">
    <location>
        <begin position="35"/>
        <end position="56"/>
    </location>
</feature>
<accession>A0A836IDI5</accession>
<proteinExistence type="predicted"/>
<reference evidence="2 3" key="1">
    <citation type="submission" date="2021-02" db="EMBL/GenBank/DDBJ databases">
        <title>Porcisia hertigi Genome sequencing and assembly.</title>
        <authorList>
            <person name="Almutairi H."/>
            <person name="Gatherer D."/>
        </authorList>
    </citation>
    <scope>NUCLEOTIDE SEQUENCE [LARGE SCALE GENOMIC DNA]</scope>
    <source>
        <strain evidence="2 3">C119</strain>
    </source>
</reference>
<comment type="caution">
    <text evidence="2">The sequence shown here is derived from an EMBL/GenBank/DDBJ whole genome shotgun (WGS) entry which is preliminary data.</text>
</comment>
<evidence type="ECO:0000313" key="3">
    <source>
        <dbReference type="Proteomes" id="UP000674318"/>
    </source>
</evidence>
<dbReference type="RefSeq" id="XP_067754518.1">
    <property type="nucleotide sequence ID" value="XM_067898361.1"/>
</dbReference>
<feature type="compositionally biased region" description="Polar residues" evidence="1">
    <location>
        <begin position="312"/>
        <end position="321"/>
    </location>
</feature>
<name>A0A836IDI5_9TRYP</name>
<evidence type="ECO:0000256" key="1">
    <source>
        <dbReference type="SAM" id="MobiDB-lite"/>
    </source>
</evidence>
<sequence length="1600" mass="169342">MFSTPALPNPYQPLGNATGALSATRSLGGMPASGAANVSANGDGPASATPVGAAANPVVGHGAHREINEVKRPIGDSTPSSTRAFQQVQKHDAMVIGGGGGGGGGNGNFMHGPNSAGGFRGMYGVGGIGAAQRDGFTYGTVGLGLDGMEGYGSMAGGGSIYGGIGSNRAGSIYGMSAPMGSMYGMGASMGSMYGMGGPVSSMYVMGVPMGSLYGMGAPMGSMYGMGGPMSSMYGVGGMGGPSYMARSMSFSSYGGNSMYGSMGGSSLIDVGGPTRGISGMWGTNSSVYVRRRPDSNIPTVARVLRDDEDKTPQTATVNATRQPAEKGKTPPKGLRATADPLNRAKTAEPDQEEIAADGKSRFGGDQHQGTYRQAKPEGKSRASNGGEAALNGTASTSAAKDEVSAADRNNIHGLIILENIKSTTLTTETAKTGQTVSLKTASGKSTECRVDEVIKGSDLDMSKSAVLDIVSTHLRSGYNSALIVIDMGEGMSAAVGEVIVAFYADSLGKLAAGQEWEVIFSASAMSGTSKYRDLQEDTAQEAPPKSIVFGSNPLFGSCIMDLKTATMKDVKEVAHHVRGLLAKKTQLQEIVFLHAVVRIRKDEELLLCSMNVYIVRDSETAEATAALDDHRVPVPVLRNAIGGATKTAAVVVLSGAAEAAAAEAEAVRIMGSLCSKENLPPRSGNVLRFVEYTNEQIARITEEMGNLGSAERERSASMVEKMRKMSNDAAELMSNTDALPKVYPIHHKSRPHCTAAASKGIRVKEDPAATEGDKTRDSAANGKPTPLGVAVAAPVTPFSSIHRLAFFQDTKDPSISKAVHVVVGGSMKAYDVDECIESPATDKMHTVEQSNELSRMASLLAAGFNVALLGAEFTAPTQPDAQMTWKCVRHLLISVLQSAAPETTTEATLYMSVVHGRQVLADLGSGDTEPKRLAVFTSPLFGPVVHGTTGVKVTTPEEVDVVMSKALTNSQPVLKDGAMIVVTAVVQRIRQDDVVVASIFAVSAADMRPYKGILEQNPSYSRTLFTYSLGGPSSTGVLITAPRHMDSAELANAFTVQRSLAHVKVPMARSGSVKEFVQYLRVSVERQKKKLAAATEPADKEAMMSCLHRLSESLRDHEELLANPKTVSAKAYSPELVVGGVVSSATKELIGQVSTSLQDTQALAATPQKEESQKNVSHVTPAVVPVSKPQDTTPREPQPLQVQETEDPKPNKDPKPQDENPCAEKKLLVLRTEEPPKEKLPAAAEPPKVVQSESTHAVRLLAIITESAHTSLQAKEGWSVESDSEGLIVTDVEGAHRFAVNEVVHRKNRGSPIDSKLLEELSHRFLQGDNVALLTADARGSAASLEMVDNTVRRILRKMPPSHSLFMSLCALKVKENVVLDTLTEGSEFKTVEVSTSPLLGPLVTGANFVKVGVVEQFSNLMSSSLRTCGESRACVVLQLVQVEMRAEHPDANVSSLLAIMCPGDTSMYSHALDQPVKESGLLSLVLSGACYTVFAVGLTRHPVDEGCLILSRLVTAFQGLVPNLKLRSGSVKRFIDHTRDAVAHMQKKYERSASPEERSKMQKYIDALTHMVEKSEAYLADPVGKIPPSFPHTRERGEL</sequence>
<feature type="compositionally biased region" description="Basic and acidic residues" evidence="1">
    <location>
        <begin position="762"/>
        <end position="777"/>
    </location>
</feature>
<dbReference type="Proteomes" id="UP000674318">
    <property type="component" value="Unassembled WGS sequence"/>
</dbReference>
<gene>
    <name evidence="2" type="ORF">JKF63_02321</name>
</gene>
<feature type="compositionally biased region" description="Basic and acidic residues" evidence="1">
    <location>
        <begin position="1206"/>
        <end position="1222"/>
    </location>
</feature>
<organism evidence="2 3">
    <name type="scientific">Porcisia hertigi</name>
    <dbReference type="NCBI Taxonomy" id="2761500"/>
    <lineage>
        <taxon>Eukaryota</taxon>
        <taxon>Discoba</taxon>
        <taxon>Euglenozoa</taxon>
        <taxon>Kinetoplastea</taxon>
        <taxon>Metakinetoplastina</taxon>
        <taxon>Trypanosomatida</taxon>
        <taxon>Trypanosomatidae</taxon>
        <taxon>Leishmaniinae</taxon>
        <taxon>Porcisia</taxon>
    </lineage>
</organism>
<dbReference type="GeneID" id="94288438"/>
<dbReference type="KEGG" id="phet:94288438"/>
<dbReference type="PANTHER" id="PTHR35615">
    <property type="entry name" value="PRESENT IN THE OUTER MITOCHONDRIAL MEMBRANE PROTEOME 22-RELATED"/>
    <property type="match status" value="1"/>
</dbReference>
<dbReference type="PANTHER" id="PTHR35615:SF8">
    <property type="entry name" value="TRANSMEMBRANE PROTEIN"/>
    <property type="match status" value="1"/>
</dbReference>
<feature type="region of interest" description="Disordered" evidence="1">
    <location>
        <begin position="1161"/>
        <end position="1222"/>
    </location>
</feature>
<feature type="region of interest" description="Disordered" evidence="1">
    <location>
        <begin position="755"/>
        <end position="785"/>
    </location>
</feature>
<evidence type="ECO:0000313" key="2">
    <source>
        <dbReference type="EMBL" id="KAG5495266.1"/>
    </source>
</evidence>
<feature type="region of interest" description="Disordered" evidence="1">
    <location>
        <begin position="303"/>
        <end position="401"/>
    </location>
</feature>
<dbReference type="InterPro" id="IPR027417">
    <property type="entry name" value="P-loop_NTPase"/>
</dbReference>
<dbReference type="SUPFAM" id="SSF52540">
    <property type="entry name" value="P-loop containing nucleoside triphosphate hydrolases"/>
    <property type="match status" value="1"/>
</dbReference>